<dbReference type="Proteomes" id="UP000191418">
    <property type="component" value="Unassembled WGS sequence"/>
</dbReference>
<evidence type="ECO:0000313" key="2">
    <source>
        <dbReference type="Proteomes" id="UP000191418"/>
    </source>
</evidence>
<protein>
    <submittedName>
        <fullName evidence="1">Uncharacterized protein</fullName>
    </submittedName>
</protein>
<proteinExistence type="predicted"/>
<sequence>VANGLPQAVVDMWNNSQFNHLTNKFERPTKKVIIEMFENKLEFGFGGLHGVPVDKSLNVFKNVYMLDVASLYPSIMVKLGVLGEGTKYFDNIMQQRLTFKHTKGKEKQSFGLKIGINSTFGCLISQYSNLFNPYGGQSVCMYGQMCLFDLAKRLDEIGAYMMNINTDGIGFTHDDMEAVKRVWHELENVWGFTLELDEFYRIYQKDVNNYIGTRLIDGQEKVTKAKGGQVSRYK</sequence>
<name>A0A1V4T1K8_9GAMM</name>
<comment type="caution">
    <text evidence="1">The sequence shown here is derived from an EMBL/GenBank/DDBJ whole genome shotgun (WGS) entry which is preliminary data.</text>
</comment>
<feature type="non-terminal residue" evidence="1">
    <location>
        <position position="234"/>
    </location>
</feature>
<evidence type="ECO:0000313" key="1">
    <source>
        <dbReference type="EMBL" id="OPX54048.1"/>
    </source>
</evidence>
<organism evidence="1 2">
    <name type="scientific">Oceanospirillum multiglobuliferum</name>
    <dbReference type="NCBI Taxonomy" id="64969"/>
    <lineage>
        <taxon>Bacteria</taxon>
        <taxon>Pseudomonadati</taxon>
        <taxon>Pseudomonadota</taxon>
        <taxon>Gammaproteobacteria</taxon>
        <taxon>Oceanospirillales</taxon>
        <taxon>Oceanospirillaceae</taxon>
        <taxon>Oceanospirillum</taxon>
    </lineage>
</organism>
<gene>
    <name evidence="1" type="ORF">BTE48_16280</name>
</gene>
<dbReference type="EMBL" id="MTSM01000081">
    <property type="protein sequence ID" value="OPX54048.1"/>
    <property type="molecule type" value="Genomic_DNA"/>
</dbReference>
<accession>A0A1V4T1K8</accession>
<dbReference type="AlphaFoldDB" id="A0A1V4T1K8"/>
<dbReference type="InterPro" id="IPR043502">
    <property type="entry name" value="DNA/RNA_pol_sf"/>
</dbReference>
<dbReference type="InterPro" id="IPR023211">
    <property type="entry name" value="DNA_pol_palm_dom_sf"/>
</dbReference>
<dbReference type="RefSeq" id="WP_211278126.1">
    <property type="nucleotide sequence ID" value="NZ_MTSM01000081.1"/>
</dbReference>
<feature type="non-terminal residue" evidence="1">
    <location>
        <position position="1"/>
    </location>
</feature>
<reference evidence="1 2" key="1">
    <citation type="submission" date="2017-01" db="EMBL/GenBank/DDBJ databases">
        <title>Genome Sequencing of a Marine Spirillum, Oceanospirillum multiglobuliferum ATCC 33336, from Japan.</title>
        <authorList>
            <person name="Carney J.G."/>
            <person name="Trachtenberg A.M."/>
            <person name="Rheaume B.A."/>
            <person name="Linnane J.D."/>
            <person name="Pitts N.L."/>
            <person name="Mykles D.L."/>
            <person name="Maclea K.S."/>
        </authorList>
    </citation>
    <scope>NUCLEOTIDE SEQUENCE [LARGE SCALE GENOMIC DNA]</scope>
    <source>
        <strain evidence="1 2">ATCC 33336</strain>
    </source>
</reference>
<dbReference type="Gene3D" id="3.90.1600.10">
    <property type="entry name" value="Palm domain of DNA polymerase"/>
    <property type="match status" value="1"/>
</dbReference>
<dbReference type="SUPFAM" id="SSF56672">
    <property type="entry name" value="DNA/RNA polymerases"/>
    <property type="match status" value="1"/>
</dbReference>
<keyword evidence="2" id="KW-1185">Reference proteome</keyword>